<keyword evidence="3" id="KW-1185">Reference proteome</keyword>
<evidence type="ECO:0000313" key="3">
    <source>
        <dbReference type="Proteomes" id="UP001188597"/>
    </source>
</evidence>
<accession>A0AA88WVV2</accession>
<feature type="region of interest" description="Disordered" evidence="1">
    <location>
        <begin position="28"/>
        <end position="49"/>
    </location>
</feature>
<feature type="compositionally biased region" description="Low complexity" evidence="1">
    <location>
        <begin position="224"/>
        <end position="238"/>
    </location>
</feature>
<name>A0AA88WVV2_9ASTE</name>
<reference evidence="2" key="1">
    <citation type="submission" date="2022-12" db="EMBL/GenBank/DDBJ databases">
        <title>Draft genome assemblies for two species of Escallonia (Escalloniales).</title>
        <authorList>
            <person name="Chanderbali A."/>
            <person name="Dervinis C."/>
            <person name="Anghel I."/>
            <person name="Soltis D."/>
            <person name="Soltis P."/>
            <person name="Zapata F."/>
        </authorList>
    </citation>
    <scope>NUCLEOTIDE SEQUENCE</scope>
    <source>
        <strain evidence="2">UCBG64.0493</strain>
        <tissue evidence="2">Leaf</tissue>
    </source>
</reference>
<dbReference type="Proteomes" id="UP001188597">
    <property type="component" value="Unassembled WGS sequence"/>
</dbReference>
<dbReference type="EMBL" id="JAVXUP010000221">
    <property type="protein sequence ID" value="KAK3033844.1"/>
    <property type="molecule type" value="Genomic_DNA"/>
</dbReference>
<comment type="caution">
    <text evidence="2">The sequence shown here is derived from an EMBL/GenBank/DDBJ whole genome shotgun (WGS) entry which is preliminary data.</text>
</comment>
<protein>
    <submittedName>
        <fullName evidence="2">Uncharacterized protein</fullName>
    </submittedName>
</protein>
<evidence type="ECO:0000256" key="1">
    <source>
        <dbReference type="SAM" id="MobiDB-lite"/>
    </source>
</evidence>
<evidence type="ECO:0000313" key="2">
    <source>
        <dbReference type="EMBL" id="KAK3033844.1"/>
    </source>
</evidence>
<dbReference type="PANTHER" id="PTHR36748">
    <property type="entry name" value="MENTAL RETARDATION GTPASE ACTIVATING PROTEIN"/>
    <property type="match status" value="1"/>
</dbReference>
<feature type="region of interest" description="Disordered" evidence="1">
    <location>
        <begin position="311"/>
        <end position="331"/>
    </location>
</feature>
<dbReference type="PANTHER" id="PTHR36748:SF3">
    <property type="entry name" value="MENTAL RETARDATION GTPASE ACTIVATING PROTEIN"/>
    <property type="match status" value="1"/>
</dbReference>
<gene>
    <name evidence="2" type="ORF">RJ639_034262</name>
</gene>
<organism evidence="2 3">
    <name type="scientific">Escallonia herrerae</name>
    <dbReference type="NCBI Taxonomy" id="1293975"/>
    <lineage>
        <taxon>Eukaryota</taxon>
        <taxon>Viridiplantae</taxon>
        <taxon>Streptophyta</taxon>
        <taxon>Embryophyta</taxon>
        <taxon>Tracheophyta</taxon>
        <taxon>Spermatophyta</taxon>
        <taxon>Magnoliopsida</taxon>
        <taxon>eudicotyledons</taxon>
        <taxon>Gunneridae</taxon>
        <taxon>Pentapetalae</taxon>
        <taxon>asterids</taxon>
        <taxon>campanulids</taxon>
        <taxon>Escalloniales</taxon>
        <taxon>Escalloniaceae</taxon>
        <taxon>Escallonia</taxon>
    </lineage>
</organism>
<dbReference type="AlphaFoldDB" id="A0AA88WVV2"/>
<feature type="compositionally biased region" description="Basic and acidic residues" evidence="1">
    <location>
        <begin position="265"/>
        <end position="282"/>
    </location>
</feature>
<feature type="region of interest" description="Disordered" evidence="1">
    <location>
        <begin position="220"/>
        <end position="287"/>
    </location>
</feature>
<sequence length="331" mass="36923">MYQVEKLQQAQPKPFTVPFISSPWNSTLIPPPGGEAASRLSSTSENGPSRLEWSAAKTRIREGSRHRHTLGALGKTLQGLLSGQISPYPALLPLLATPPERKSTRQHIPSQLLLKARSVNTWECFSPEGFALNSKWNDAEKYICNPLSGEVPLECLSAKTLSGRSFRNLTNRITMSAPLIYSSQSRLIHTKPSITITHHENEVHIPTTKEKKVVGNMMTRDVGTQSTPPELTSSSPSPASTPPIQERSTKRNLAEGGDSLNSSPKLEEVEGKETREKEETKGKAKKQICRFRCRRGGGCLLSLVRNMWMGRRRHREKHKPQKKNIFPRHAS</sequence>
<proteinExistence type="predicted"/>